<organism evidence="1 2">
    <name type="scientific">Aristolochia fimbriata</name>
    <name type="common">White veined hardy Dutchman's pipe vine</name>
    <dbReference type="NCBI Taxonomy" id="158543"/>
    <lineage>
        <taxon>Eukaryota</taxon>
        <taxon>Viridiplantae</taxon>
        <taxon>Streptophyta</taxon>
        <taxon>Embryophyta</taxon>
        <taxon>Tracheophyta</taxon>
        <taxon>Spermatophyta</taxon>
        <taxon>Magnoliopsida</taxon>
        <taxon>Magnoliidae</taxon>
        <taxon>Piperales</taxon>
        <taxon>Aristolochiaceae</taxon>
        <taxon>Aristolochia</taxon>
    </lineage>
</organism>
<dbReference type="Proteomes" id="UP000825729">
    <property type="component" value="Unassembled WGS sequence"/>
</dbReference>
<gene>
    <name evidence="1" type="ORF">H6P81_016444</name>
</gene>
<name>A0AAV7EA04_ARIFI</name>
<evidence type="ECO:0000313" key="1">
    <source>
        <dbReference type="EMBL" id="KAG9445104.1"/>
    </source>
</evidence>
<proteinExistence type="predicted"/>
<accession>A0AAV7EA04</accession>
<reference evidence="1 2" key="1">
    <citation type="submission" date="2021-07" db="EMBL/GenBank/DDBJ databases">
        <title>The Aristolochia fimbriata genome: insights into angiosperm evolution, floral development and chemical biosynthesis.</title>
        <authorList>
            <person name="Jiao Y."/>
        </authorList>
    </citation>
    <scope>NUCLEOTIDE SEQUENCE [LARGE SCALE GENOMIC DNA]</scope>
    <source>
        <strain evidence="1">IBCAS-2021</strain>
        <tissue evidence="1">Leaf</tissue>
    </source>
</reference>
<sequence>MESNLARRSRTWHFRRIHPFLARSPGALSVARPMGRWCDGVELGAAESNLAWRSRTWHGEVELGATESNLVFWTNPSFIGKDCRCPYCSRPIGRWYAMGQWCDGVGLGAMDRIHLLSGRWCMSSSWPQDGGSAAYLPVSPSMHDLWSRPVVSDDQLCVLPGVDEQLTPPSDTAKGVVLLSPLHDPVEYVIPKLAVNTPSHDRWNFLAHPALRALPSLPLFFEGGGSHARSLSGEGDPDWHF</sequence>
<protein>
    <submittedName>
        <fullName evidence="1">Uncharacterized protein</fullName>
    </submittedName>
</protein>
<comment type="caution">
    <text evidence="1">The sequence shown here is derived from an EMBL/GenBank/DDBJ whole genome shotgun (WGS) entry which is preliminary data.</text>
</comment>
<evidence type="ECO:0000313" key="2">
    <source>
        <dbReference type="Proteomes" id="UP000825729"/>
    </source>
</evidence>
<dbReference type="EMBL" id="JAINDJ010000006">
    <property type="protein sequence ID" value="KAG9445104.1"/>
    <property type="molecule type" value="Genomic_DNA"/>
</dbReference>
<keyword evidence="2" id="KW-1185">Reference proteome</keyword>
<dbReference type="AlphaFoldDB" id="A0AAV7EA04"/>